<dbReference type="Proteomes" id="UP000481153">
    <property type="component" value="Unassembled WGS sequence"/>
</dbReference>
<dbReference type="SUPFAM" id="SSF54928">
    <property type="entry name" value="RNA-binding domain, RBD"/>
    <property type="match status" value="1"/>
</dbReference>
<feature type="domain" description="RRM" evidence="4">
    <location>
        <begin position="122"/>
        <end position="203"/>
    </location>
</feature>
<dbReference type="AlphaFoldDB" id="A0A6G0X8H7"/>
<evidence type="ECO:0000256" key="2">
    <source>
        <dbReference type="PROSITE-ProRule" id="PRU00176"/>
    </source>
</evidence>
<proteinExistence type="predicted"/>
<dbReference type="EMBL" id="VJMJ01000089">
    <property type="protein sequence ID" value="KAF0736287.1"/>
    <property type="molecule type" value="Genomic_DNA"/>
</dbReference>
<dbReference type="InterPro" id="IPR000504">
    <property type="entry name" value="RRM_dom"/>
</dbReference>
<evidence type="ECO:0000313" key="5">
    <source>
        <dbReference type="EMBL" id="KAF0736287.1"/>
    </source>
</evidence>
<dbReference type="Gene3D" id="3.30.70.330">
    <property type="match status" value="1"/>
</dbReference>
<dbReference type="SMART" id="SM00360">
    <property type="entry name" value="RRM"/>
    <property type="match status" value="1"/>
</dbReference>
<evidence type="ECO:0000256" key="1">
    <source>
        <dbReference type="ARBA" id="ARBA00022884"/>
    </source>
</evidence>
<name>A0A6G0X8H7_9STRA</name>
<evidence type="ECO:0000256" key="3">
    <source>
        <dbReference type="SAM" id="MobiDB-lite"/>
    </source>
</evidence>
<feature type="compositionally biased region" description="Low complexity" evidence="3">
    <location>
        <begin position="93"/>
        <end position="102"/>
    </location>
</feature>
<dbReference type="InterPro" id="IPR012677">
    <property type="entry name" value="Nucleotide-bd_a/b_plait_sf"/>
</dbReference>
<protein>
    <recommendedName>
        <fullName evidence="4">RRM domain-containing protein</fullName>
    </recommendedName>
</protein>
<evidence type="ECO:0000313" key="6">
    <source>
        <dbReference type="Proteomes" id="UP000481153"/>
    </source>
</evidence>
<comment type="caution">
    <text evidence="5">The sequence shown here is derived from an EMBL/GenBank/DDBJ whole genome shotgun (WGS) entry which is preliminary data.</text>
</comment>
<dbReference type="VEuPathDB" id="FungiDB:AeMF1_005054"/>
<dbReference type="PROSITE" id="PS50102">
    <property type="entry name" value="RRM"/>
    <property type="match status" value="1"/>
</dbReference>
<keyword evidence="6" id="KW-1185">Reference proteome</keyword>
<dbReference type="Pfam" id="PF00076">
    <property type="entry name" value="RRM_1"/>
    <property type="match status" value="1"/>
</dbReference>
<dbReference type="GO" id="GO:0003723">
    <property type="term" value="F:RNA binding"/>
    <property type="evidence" value="ECO:0007669"/>
    <property type="project" value="UniProtKB-UniRule"/>
</dbReference>
<organism evidence="5 6">
    <name type="scientific">Aphanomyces euteiches</name>
    <dbReference type="NCBI Taxonomy" id="100861"/>
    <lineage>
        <taxon>Eukaryota</taxon>
        <taxon>Sar</taxon>
        <taxon>Stramenopiles</taxon>
        <taxon>Oomycota</taxon>
        <taxon>Saprolegniomycetes</taxon>
        <taxon>Saprolegniales</taxon>
        <taxon>Verrucalvaceae</taxon>
        <taxon>Aphanomyces</taxon>
    </lineage>
</organism>
<evidence type="ECO:0000259" key="4">
    <source>
        <dbReference type="PROSITE" id="PS50102"/>
    </source>
</evidence>
<accession>A0A6G0X8H7</accession>
<dbReference type="InterPro" id="IPR035979">
    <property type="entry name" value="RBD_domain_sf"/>
</dbReference>
<keyword evidence="1 2" id="KW-0694">RNA-binding</keyword>
<reference evidence="5 6" key="1">
    <citation type="submission" date="2019-07" db="EMBL/GenBank/DDBJ databases">
        <title>Genomics analysis of Aphanomyces spp. identifies a new class of oomycete effector associated with host adaptation.</title>
        <authorList>
            <person name="Gaulin E."/>
        </authorList>
    </citation>
    <scope>NUCLEOTIDE SEQUENCE [LARGE SCALE GENOMIC DNA]</scope>
    <source>
        <strain evidence="5 6">ATCC 201684</strain>
    </source>
</reference>
<feature type="region of interest" description="Disordered" evidence="3">
    <location>
        <begin position="77"/>
        <end position="102"/>
    </location>
</feature>
<dbReference type="InterPro" id="IPR052462">
    <property type="entry name" value="SLIRP/GR-RBP-like"/>
</dbReference>
<sequence>MHSPSASGASAFVYRGSSSDRVGQAFRGLDGQFYVKLYAAKSTGGCRHCSVTCRITRRGCSLDPAHNREGRKVYDVDEDDCDEWPPREKSPRRSPSQSSIRSFEPVAEAVSDLEQQRREVASTLMLNAVPDEVTRSELLRLFSKHFGAVYMVRLPHDFDSGVRRGFGFVEYFDEQAVLRTMRGRRRLSVAVNGRRITIQRAKYPRSTPEEMHARNAHRRQRLLRLE</sequence>
<dbReference type="PANTHER" id="PTHR48027">
    <property type="entry name" value="HETEROGENEOUS NUCLEAR RIBONUCLEOPROTEIN 87F-RELATED"/>
    <property type="match status" value="1"/>
</dbReference>
<gene>
    <name evidence="5" type="ORF">Ae201684_007308</name>
</gene>